<dbReference type="GO" id="GO:0006310">
    <property type="term" value="P:DNA recombination"/>
    <property type="evidence" value="ECO:0007669"/>
    <property type="project" value="UniProtKB-ARBA"/>
</dbReference>
<name>A0A9W2ZAJ3_BIOGL</name>
<dbReference type="GO" id="GO:0005730">
    <property type="term" value="C:nucleolus"/>
    <property type="evidence" value="ECO:0007669"/>
    <property type="project" value="TreeGrafter"/>
</dbReference>
<organism evidence="2 3">
    <name type="scientific">Biomphalaria glabrata</name>
    <name type="common">Bloodfluke planorb</name>
    <name type="synonym">Freshwater snail</name>
    <dbReference type="NCBI Taxonomy" id="6526"/>
    <lineage>
        <taxon>Eukaryota</taxon>
        <taxon>Metazoa</taxon>
        <taxon>Spiralia</taxon>
        <taxon>Lophotrochozoa</taxon>
        <taxon>Mollusca</taxon>
        <taxon>Gastropoda</taxon>
        <taxon>Heterobranchia</taxon>
        <taxon>Euthyneura</taxon>
        <taxon>Panpulmonata</taxon>
        <taxon>Hygrophila</taxon>
        <taxon>Lymnaeoidea</taxon>
        <taxon>Planorbidae</taxon>
        <taxon>Biomphalaria</taxon>
    </lineage>
</organism>
<evidence type="ECO:0000313" key="2">
    <source>
        <dbReference type="Proteomes" id="UP001165740"/>
    </source>
</evidence>
<dbReference type="InterPro" id="IPR042525">
    <property type="entry name" value="Rad52_Rad59_Rad22_sf"/>
</dbReference>
<keyword evidence="2" id="KW-1185">Reference proteome</keyword>
<dbReference type="AlphaFoldDB" id="A0A9W2ZAJ3"/>
<dbReference type="Proteomes" id="UP001165740">
    <property type="component" value="Chromosome 17"/>
</dbReference>
<dbReference type="RefSeq" id="XP_055872059.1">
    <property type="nucleotide sequence ID" value="XM_056016084.1"/>
</dbReference>
<protein>
    <submittedName>
        <fullName evidence="3">RAD52 motif-containing protein 1-like isoform X1</fullName>
    </submittedName>
</protein>
<dbReference type="GO" id="GO:0006302">
    <property type="term" value="P:double-strand break repair"/>
    <property type="evidence" value="ECO:0007669"/>
    <property type="project" value="UniProtKB-ARBA"/>
</dbReference>
<dbReference type="GeneID" id="106069053"/>
<reference evidence="3" key="1">
    <citation type="submission" date="2025-08" db="UniProtKB">
        <authorList>
            <consortium name="RefSeq"/>
        </authorList>
    </citation>
    <scope>IDENTIFICATION</scope>
</reference>
<dbReference type="SUPFAM" id="SSF54768">
    <property type="entry name" value="dsRNA-binding domain-like"/>
    <property type="match status" value="1"/>
</dbReference>
<accession>A0A9W2ZAJ3</accession>
<dbReference type="InterPro" id="IPR040224">
    <property type="entry name" value="RDM1"/>
</dbReference>
<evidence type="ECO:0000259" key="1">
    <source>
        <dbReference type="Pfam" id="PF25517"/>
    </source>
</evidence>
<proteinExistence type="predicted"/>
<feature type="domain" description="DM1" evidence="1">
    <location>
        <begin position="167"/>
        <end position="264"/>
    </location>
</feature>
<gene>
    <name evidence="3" type="primary">LOC106069053</name>
</gene>
<dbReference type="InterPro" id="IPR057652">
    <property type="entry name" value="DSRM_RDM1"/>
</dbReference>
<sequence>MILNPVIMTMNLKDMNGLEIIDFFKPLEDNKNLFIRNIVLSSNIPDQEQVITGPAKSGLTHGYAQDIPVLFSRLHKTFSRYGLLYEVQVLPCQTSKLQENTSDEKSLPQTDIESLCYYAFVKFYSSVSAEKAKSALNLTHFVGTKACKVTFAKRKRTGSEKQVLFISQCFDLANFYLGFNGWSSSIKELKRELTDVCLSSKEDYCCFACTTNIVIHHHGLSVNGKGFSLLKFSSEDPASQIKAHGRCMKQAYQDSIQKAFSKVILVILGNGKVYTDINSSVPEDLEEFQPSYKSVAVTELEVEPELASDEDNLDEENINILSELETVFM</sequence>
<evidence type="ECO:0000313" key="3">
    <source>
        <dbReference type="RefSeq" id="XP_055872059.1"/>
    </source>
</evidence>
<dbReference type="PANTHER" id="PTHR31164:SF1">
    <property type="entry name" value="RAD52 MOTIF-CONTAINING PROTEIN 1"/>
    <property type="match status" value="1"/>
</dbReference>
<dbReference type="OMA" id="PAYECRS"/>
<dbReference type="Pfam" id="PF25517">
    <property type="entry name" value="DSRM_RDM1"/>
    <property type="match status" value="1"/>
</dbReference>
<dbReference type="Gene3D" id="3.30.390.80">
    <property type="entry name" value="DNA repair protein Rad52/59/22"/>
    <property type="match status" value="1"/>
</dbReference>
<dbReference type="PANTHER" id="PTHR31164">
    <property type="entry name" value="RAD52 MOTIF-CONTAINING PROTEIN 1"/>
    <property type="match status" value="1"/>
</dbReference>
<dbReference type="OrthoDB" id="6287754at2759"/>